<dbReference type="AlphaFoldDB" id="A0A0C9X1T3"/>
<evidence type="ECO:0000313" key="2">
    <source>
        <dbReference type="EMBL" id="KIJ91591.1"/>
    </source>
</evidence>
<organism evidence="2 3">
    <name type="scientific">Laccaria amethystina LaAM-08-1</name>
    <dbReference type="NCBI Taxonomy" id="1095629"/>
    <lineage>
        <taxon>Eukaryota</taxon>
        <taxon>Fungi</taxon>
        <taxon>Dikarya</taxon>
        <taxon>Basidiomycota</taxon>
        <taxon>Agaricomycotina</taxon>
        <taxon>Agaricomycetes</taxon>
        <taxon>Agaricomycetidae</taxon>
        <taxon>Agaricales</taxon>
        <taxon>Agaricineae</taxon>
        <taxon>Hydnangiaceae</taxon>
        <taxon>Laccaria</taxon>
    </lineage>
</organism>
<proteinExistence type="predicted"/>
<evidence type="ECO:0000256" key="1">
    <source>
        <dbReference type="SAM" id="MobiDB-lite"/>
    </source>
</evidence>
<dbReference type="HOGENOM" id="CLU_2812796_0_0_1"/>
<keyword evidence="3" id="KW-1185">Reference proteome</keyword>
<sequence length="67" mass="7534">MAKKNKKPSEYTVLSTRYCDMCKVNIKIGLVEMQTGKAIQEAISIAQPTARTPSNPPTSPYHFYDKL</sequence>
<reference evidence="2 3" key="1">
    <citation type="submission" date="2014-04" db="EMBL/GenBank/DDBJ databases">
        <authorList>
            <consortium name="DOE Joint Genome Institute"/>
            <person name="Kuo A."/>
            <person name="Kohler A."/>
            <person name="Nagy L.G."/>
            <person name="Floudas D."/>
            <person name="Copeland A."/>
            <person name="Barry K.W."/>
            <person name="Cichocki N."/>
            <person name="Veneault-Fourrey C."/>
            <person name="LaButti K."/>
            <person name="Lindquist E.A."/>
            <person name="Lipzen A."/>
            <person name="Lundell T."/>
            <person name="Morin E."/>
            <person name="Murat C."/>
            <person name="Sun H."/>
            <person name="Tunlid A."/>
            <person name="Henrissat B."/>
            <person name="Grigoriev I.V."/>
            <person name="Hibbett D.S."/>
            <person name="Martin F."/>
            <person name="Nordberg H.P."/>
            <person name="Cantor M.N."/>
            <person name="Hua S.X."/>
        </authorList>
    </citation>
    <scope>NUCLEOTIDE SEQUENCE [LARGE SCALE GENOMIC DNA]</scope>
    <source>
        <strain evidence="2 3">LaAM-08-1</strain>
    </source>
</reference>
<dbReference type="Proteomes" id="UP000054477">
    <property type="component" value="Unassembled WGS sequence"/>
</dbReference>
<gene>
    <name evidence="2" type="ORF">K443DRAFT_14260</name>
</gene>
<accession>A0A0C9X1T3</accession>
<protein>
    <submittedName>
        <fullName evidence="2">Uncharacterized protein</fullName>
    </submittedName>
</protein>
<dbReference type="OrthoDB" id="3059787at2759"/>
<name>A0A0C9X1T3_9AGAR</name>
<evidence type="ECO:0000313" key="3">
    <source>
        <dbReference type="Proteomes" id="UP000054477"/>
    </source>
</evidence>
<dbReference type="EMBL" id="KN838988">
    <property type="protein sequence ID" value="KIJ91591.1"/>
    <property type="molecule type" value="Genomic_DNA"/>
</dbReference>
<feature type="region of interest" description="Disordered" evidence="1">
    <location>
        <begin position="47"/>
        <end position="67"/>
    </location>
</feature>
<reference evidence="3" key="2">
    <citation type="submission" date="2015-01" db="EMBL/GenBank/DDBJ databases">
        <title>Evolutionary Origins and Diversification of the Mycorrhizal Mutualists.</title>
        <authorList>
            <consortium name="DOE Joint Genome Institute"/>
            <consortium name="Mycorrhizal Genomics Consortium"/>
            <person name="Kohler A."/>
            <person name="Kuo A."/>
            <person name="Nagy L.G."/>
            <person name="Floudas D."/>
            <person name="Copeland A."/>
            <person name="Barry K.W."/>
            <person name="Cichocki N."/>
            <person name="Veneault-Fourrey C."/>
            <person name="LaButti K."/>
            <person name="Lindquist E.A."/>
            <person name="Lipzen A."/>
            <person name="Lundell T."/>
            <person name="Morin E."/>
            <person name="Murat C."/>
            <person name="Riley R."/>
            <person name="Ohm R."/>
            <person name="Sun H."/>
            <person name="Tunlid A."/>
            <person name="Henrissat B."/>
            <person name="Grigoriev I.V."/>
            <person name="Hibbett D.S."/>
            <person name="Martin F."/>
        </authorList>
    </citation>
    <scope>NUCLEOTIDE SEQUENCE [LARGE SCALE GENOMIC DNA]</scope>
    <source>
        <strain evidence="3">LaAM-08-1</strain>
    </source>
</reference>